<dbReference type="WBParaSite" id="nRc.2.0.1.t41424-RA">
    <property type="protein sequence ID" value="nRc.2.0.1.t41424-RA"/>
    <property type="gene ID" value="nRc.2.0.1.g41424"/>
</dbReference>
<keyword evidence="5" id="KW-0539">Nucleus</keyword>
<evidence type="ECO:0000313" key="8">
    <source>
        <dbReference type="WBParaSite" id="nRc.2.0.1.t41424-RA"/>
    </source>
</evidence>
<dbReference type="InterPro" id="IPR036322">
    <property type="entry name" value="WD40_repeat_dom_sf"/>
</dbReference>
<dbReference type="GO" id="GO:0005730">
    <property type="term" value="C:nucleolus"/>
    <property type="evidence" value="ECO:0007669"/>
    <property type="project" value="InterPro"/>
</dbReference>
<reference evidence="8" key="1">
    <citation type="submission" date="2022-11" db="UniProtKB">
        <authorList>
            <consortium name="WormBaseParasite"/>
        </authorList>
    </citation>
    <scope>IDENTIFICATION</scope>
</reference>
<keyword evidence="4" id="KW-0677">Repeat</keyword>
<protein>
    <submittedName>
        <fullName evidence="8">U3 small nucleolar RNA-associated protein 15 C-terminal domain-containing protein</fullName>
    </submittedName>
</protein>
<feature type="domain" description="U3 small nucleolar RNA-associated protein 15 C-terminal" evidence="6">
    <location>
        <begin position="134"/>
        <end position="274"/>
    </location>
</feature>
<comment type="subcellular location">
    <subcellularLocation>
        <location evidence="1">Nucleus</location>
    </subcellularLocation>
</comment>
<evidence type="ECO:0000256" key="3">
    <source>
        <dbReference type="ARBA" id="ARBA00022574"/>
    </source>
</evidence>
<dbReference type="InterPro" id="IPR018983">
    <property type="entry name" value="U3_snoRNA-assocProt_15_C"/>
</dbReference>
<evidence type="ECO:0000256" key="5">
    <source>
        <dbReference type="ARBA" id="ARBA00023242"/>
    </source>
</evidence>
<sequence length="373" mass="41809">MYEEAGPTGKASGELIIPKKTRDACTPLPTECGHSDYLGMDSSLRVRQPHREGLVKVYDLSTYQVVHTLTYPAPIVKLGISNDDKILAVAMTDGLLSVQHRLSEKDIMPKAKASKHMSFRYLIGRGSCEDSPTVEVKEEVKKKLPRYDQCLRTFQHKKALQILLRNHYFVQRHPEVIVSFLKECIRRQALERALSEHDDEYLCVLIKFICRNIGSAAFTSVLIDTTNDLLDIYGEKLIGMHPKTIQTFRRLKSIVNQESCQLKQMTSLMGTLELVMSMSSTSKSSDPAKNLYSSESLAEDWCSSDSMTVDGISKSSIYGPNTSQASDILTKLLLEDDDSGGNENDNATTVEQTISTNLITSDKTRKRKIMNTN</sequence>
<name>A0A915KV29_ROMCU</name>
<evidence type="ECO:0000256" key="4">
    <source>
        <dbReference type="ARBA" id="ARBA00022737"/>
    </source>
</evidence>
<dbReference type="GO" id="GO:0045943">
    <property type="term" value="P:positive regulation of transcription by RNA polymerase I"/>
    <property type="evidence" value="ECO:0007669"/>
    <property type="project" value="TreeGrafter"/>
</dbReference>
<dbReference type="Proteomes" id="UP000887565">
    <property type="component" value="Unplaced"/>
</dbReference>
<dbReference type="PANTHER" id="PTHR19924">
    <property type="entry name" value="UTP15 U3 SMALL NUCLEOLAR RNA-ASSOCIATED PROTEIN 15 FAMILY MEMBER"/>
    <property type="match status" value="1"/>
</dbReference>
<proteinExistence type="predicted"/>
<dbReference type="GO" id="GO:0006364">
    <property type="term" value="P:rRNA processing"/>
    <property type="evidence" value="ECO:0007669"/>
    <property type="project" value="UniProtKB-KW"/>
</dbReference>
<evidence type="ECO:0000313" key="7">
    <source>
        <dbReference type="Proteomes" id="UP000887565"/>
    </source>
</evidence>
<dbReference type="PANTHER" id="PTHR19924:SF26">
    <property type="entry name" value="U3 SMALL NUCLEOLAR RNA-ASSOCIATED PROTEIN 15 HOMOLOG"/>
    <property type="match status" value="1"/>
</dbReference>
<organism evidence="7 8">
    <name type="scientific">Romanomermis culicivorax</name>
    <name type="common">Nematode worm</name>
    <dbReference type="NCBI Taxonomy" id="13658"/>
    <lineage>
        <taxon>Eukaryota</taxon>
        <taxon>Metazoa</taxon>
        <taxon>Ecdysozoa</taxon>
        <taxon>Nematoda</taxon>
        <taxon>Enoplea</taxon>
        <taxon>Dorylaimia</taxon>
        <taxon>Mermithida</taxon>
        <taxon>Mermithoidea</taxon>
        <taxon>Mermithidae</taxon>
        <taxon>Romanomermis</taxon>
    </lineage>
</organism>
<keyword evidence="3" id="KW-0853">WD repeat</keyword>
<dbReference type="AlphaFoldDB" id="A0A915KV29"/>
<keyword evidence="7" id="KW-1185">Reference proteome</keyword>
<evidence type="ECO:0000256" key="2">
    <source>
        <dbReference type="ARBA" id="ARBA00022552"/>
    </source>
</evidence>
<keyword evidence="2" id="KW-0698">rRNA processing</keyword>
<accession>A0A915KV29</accession>
<evidence type="ECO:0000256" key="1">
    <source>
        <dbReference type="ARBA" id="ARBA00004123"/>
    </source>
</evidence>
<dbReference type="Pfam" id="PF09384">
    <property type="entry name" value="UTP15_C"/>
    <property type="match status" value="1"/>
</dbReference>
<dbReference type="SUPFAM" id="SSF50978">
    <property type="entry name" value="WD40 repeat-like"/>
    <property type="match status" value="1"/>
</dbReference>
<evidence type="ECO:0000259" key="6">
    <source>
        <dbReference type="Pfam" id="PF09384"/>
    </source>
</evidence>